<keyword evidence="4 11" id="KW-0032">Aminotransferase</keyword>
<proteinExistence type="inferred from homology"/>
<dbReference type="UniPathway" id="UPA00135">
    <property type="reaction ID" value="UER00197"/>
</dbReference>
<dbReference type="SUPFAM" id="SSF53383">
    <property type="entry name" value="PLP-dependent transferases"/>
    <property type="match status" value="1"/>
</dbReference>
<comment type="similarity">
    <text evidence="3 11">Belongs to the class-V pyridoxal-phosphate-dependent aminotransferase family. SerC subfamily.</text>
</comment>
<keyword evidence="11" id="KW-0963">Cytoplasm</keyword>
<dbReference type="PIRSF" id="PIRSF000525">
    <property type="entry name" value="SerC"/>
    <property type="match status" value="1"/>
</dbReference>
<evidence type="ECO:0000256" key="10">
    <source>
        <dbReference type="ARBA" id="ARBA00049007"/>
    </source>
</evidence>
<dbReference type="PANTHER" id="PTHR43247:SF1">
    <property type="entry name" value="PHOSPHOSERINE AMINOTRANSFERASE"/>
    <property type="match status" value="1"/>
</dbReference>
<feature type="binding site" evidence="11">
    <location>
        <position position="191"/>
    </location>
    <ligand>
        <name>pyridoxal 5'-phosphate</name>
        <dbReference type="ChEBI" id="CHEBI:597326"/>
    </ligand>
</feature>
<gene>
    <name evidence="11" type="primary">serC</name>
    <name evidence="13" type="ORF">FC70_GL000947</name>
</gene>
<feature type="binding site" evidence="11">
    <location>
        <begin position="232"/>
        <end position="233"/>
    </location>
    <ligand>
        <name>pyridoxal 5'-phosphate</name>
        <dbReference type="ChEBI" id="CHEBI:597326"/>
    </ligand>
</feature>
<dbReference type="InterPro" id="IPR015424">
    <property type="entry name" value="PyrdxlP-dep_Trfase"/>
</dbReference>
<keyword evidence="7 11" id="KW-0663">Pyridoxal phosphate</keyword>
<dbReference type="KEGG" id="lol:LACOL_0350"/>
<evidence type="ECO:0000256" key="1">
    <source>
        <dbReference type="ARBA" id="ARBA00003483"/>
    </source>
</evidence>
<comment type="cofactor">
    <cofactor evidence="11">
        <name>pyridoxal 5'-phosphate</name>
        <dbReference type="ChEBI" id="CHEBI:597326"/>
    </cofactor>
    <text evidence="11">Binds 1 pyridoxal phosphate per subunit.</text>
</comment>
<name>A0A0R1REP2_9LACO</name>
<dbReference type="Gene3D" id="3.90.1150.10">
    <property type="entry name" value="Aspartate Aminotransferase, domain 1"/>
    <property type="match status" value="1"/>
</dbReference>
<dbReference type="FunFam" id="3.40.640.10:FF:000010">
    <property type="entry name" value="Phosphoserine aminotransferase"/>
    <property type="match status" value="1"/>
</dbReference>
<dbReference type="EMBL" id="AZFE01000031">
    <property type="protein sequence ID" value="KRL55351.1"/>
    <property type="molecule type" value="Genomic_DNA"/>
</dbReference>
<dbReference type="GO" id="GO:0005737">
    <property type="term" value="C:cytoplasm"/>
    <property type="evidence" value="ECO:0007669"/>
    <property type="project" value="UniProtKB-SubCell"/>
</dbReference>
<evidence type="ECO:0000256" key="6">
    <source>
        <dbReference type="ARBA" id="ARBA00022679"/>
    </source>
</evidence>
<evidence type="ECO:0000256" key="3">
    <source>
        <dbReference type="ARBA" id="ARBA00006904"/>
    </source>
</evidence>
<dbReference type="NCBIfam" id="NF003764">
    <property type="entry name" value="PRK05355.1"/>
    <property type="match status" value="1"/>
</dbReference>
<dbReference type="RefSeq" id="WP_057889902.1">
    <property type="nucleotide sequence ID" value="NZ_AZFE01000031.1"/>
</dbReference>
<dbReference type="Proteomes" id="UP000051697">
    <property type="component" value="Unassembled WGS sequence"/>
</dbReference>
<evidence type="ECO:0000256" key="2">
    <source>
        <dbReference type="ARBA" id="ARBA00005099"/>
    </source>
</evidence>
<feature type="binding site" evidence="11">
    <location>
        <position position="149"/>
    </location>
    <ligand>
        <name>pyridoxal 5'-phosphate</name>
        <dbReference type="ChEBI" id="CHEBI:597326"/>
    </ligand>
</feature>
<evidence type="ECO:0000256" key="5">
    <source>
        <dbReference type="ARBA" id="ARBA00022605"/>
    </source>
</evidence>
<dbReference type="InterPro" id="IPR022278">
    <property type="entry name" value="Pser_aminoTfrase"/>
</dbReference>
<keyword evidence="5 11" id="KW-0028">Amino-acid biosynthesis</keyword>
<dbReference type="GO" id="GO:0006564">
    <property type="term" value="P:L-serine biosynthetic process"/>
    <property type="evidence" value="ECO:0007669"/>
    <property type="project" value="UniProtKB-UniRule"/>
</dbReference>
<sequence length="357" mass="39654">MSVYNFSAGPGVMPVEVTNQIQRDLPSYKDSGMSVMEISHRSSLYTELELEAEQDLRDLMKISDDYAVLFLQGGGTLQFTSVPLNLATHYHKAVYLNSGYFSKKAIEAANRIDELTVQVIENSDPTSKLPKIDGHIDNVDYVYLTTNNTIEGTAYHQIPKFDQSLVVDMSSNILAEPYNVNDFDLIFAGAQKNIGPAGMTVVIVKRDKLVKQQLLSDVMDYRIEDNKHSAFNTPPVFNTYAAGLTFKWLKKMGGVEAIYQQNLEQADMLYDFIDNSKVFNNDVPAAERSITNAVFKTASSELDQEFINQAAAHGLVNLGGHRLVGGMRASLYNAMPTDGVVKLIDELKQFEVTHGGK</sequence>
<organism evidence="13 14">
    <name type="scientific">Paucilactobacillus oligofermentans DSM 15707 = LMG 22743</name>
    <dbReference type="NCBI Taxonomy" id="1423778"/>
    <lineage>
        <taxon>Bacteria</taxon>
        <taxon>Bacillati</taxon>
        <taxon>Bacillota</taxon>
        <taxon>Bacilli</taxon>
        <taxon>Lactobacillales</taxon>
        <taxon>Lactobacillaceae</taxon>
        <taxon>Paucilactobacillus</taxon>
    </lineage>
</organism>
<feature type="binding site" evidence="11">
    <location>
        <position position="101"/>
    </location>
    <ligand>
        <name>pyridoxal 5'-phosphate</name>
        <dbReference type="ChEBI" id="CHEBI:597326"/>
    </ligand>
</feature>
<dbReference type="AlphaFoldDB" id="A0A0R1REP2"/>
<comment type="pathway">
    <text evidence="2 11">Amino-acid biosynthesis; L-serine biosynthesis; L-serine from 3-phospho-D-glycerate: step 2/3.</text>
</comment>
<feature type="binding site" evidence="11">
    <location>
        <begin position="75"/>
        <end position="76"/>
    </location>
    <ligand>
        <name>pyridoxal 5'-phosphate</name>
        <dbReference type="ChEBI" id="CHEBI:597326"/>
    </ligand>
</feature>
<evidence type="ECO:0000256" key="9">
    <source>
        <dbReference type="ARBA" id="ARBA00047630"/>
    </source>
</evidence>
<evidence type="ECO:0000313" key="14">
    <source>
        <dbReference type="Proteomes" id="UP000051697"/>
    </source>
</evidence>
<keyword evidence="8 11" id="KW-0718">Serine biosynthesis</keyword>
<dbReference type="GO" id="GO:0004648">
    <property type="term" value="F:O-phospho-L-serine:2-oxoglutarate aminotransferase activity"/>
    <property type="evidence" value="ECO:0007669"/>
    <property type="project" value="UniProtKB-UniRule"/>
</dbReference>
<comment type="catalytic activity">
    <reaction evidence="10 11">
        <text>O-phospho-L-serine + 2-oxoglutarate = 3-phosphooxypyruvate + L-glutamate</text>
        <dbReference type="Rhea" id="RHEA:14329"/>
        <dbReference type="ChEBI" id="CHEBI:16810"/>
        <dbReference type="ChEBI" id="CHEBI:18110"/>
        <dbReference type="ChEBI" id="CHEBI:29985"/>
        <dbReference type="ChEBI" id="CHEBI:57524"/>
        <dbReference type="EC" id="2.6.1.52"/>
    </reaction>
</comment>
<dbReference type="Gene3D" id="3.40.640.10">
    <property type="entry name" value="Type I PLP-dependent aspartate aminotransferase-like (Major domain)"/>
    <property type="match status" value="1"/>
</dbReference>
<dbReference type="Pfam" id="PF00266">
    <property type="entry name" value="Aminotran_5"/>
    <property type="match status" value="1"/>
</dbReference>
<evidence type="ECO:0000256" key="7">
    <source>
        <dbReference type="ARBA" id="ARBA00022898"/>
    </source>
</evidence>
<evidence type="ECO:0000256" key="4">
    <source>
        <dbReference type="ARBA" id="ARBA00022576"/>
    </source>
</evidence>
<comment type="subcellular location">
    <subcellularLocation>
        <location evidence="11">Cytoplasm</location>
    </subcellularLocation>
</comment>
<evidence type="ECO:0000256" key="8">
    <source>
        <dbReference type="ARBA" id="ARBA00023299"/>
    </source>
</evidence>
<dbReference type="HAMAP" id="MF_00160">
    <property type="entry name" value="SerC_aminotrans_5"/>
    <property type="match status" value="1"/>
</dbReference>
<dbReference type="InterPro" id="IPR015422">
    <property type="entry name" value="PyrdxlP-dep_Trfase_small"/>
</dbReference>
<keyword evidence="6 11" id="KW-0808">Transferase</keyword>
<dbReference type="FunFam" id="3.90.1150.10:FF:000006">
    <property type="entry name" value="Phosphoserine aminotransferase"/>
    <property type="match status" value="1"/>
</dbReference>
<dbReference type="PATRIC" id="fig|1423778.4.peg.980"/>
<comment type="caution">
    <text evidence="11">Lacks conserved residue(s) required for the propagation of feature annotation.</text>
</comment>
<comment type="function">
    <text evidence="1 11">Catalyzes the reversible conversion of 3-phosphohydroxypyruvate to phosphoserine and of 3-hydroxy-2-oxo-4-phosphonooxybutanoate to phosphohydroxythreonine.</text>
</comment>
<protein>
    <recommendedName>
        <fullName evidence="11">Phosphoserine aminotransferase</fullName>
        <ecNumber evidence="11">2.6.1.52</ecNumber>
    </recommendedName>
    <alternativeName>
        <fullName evidence="11">Phosphohydroxythreonine aminotransferase</fullName>
        <shortName evidence="11">PSAT</shortName>
    </alternativeName>
</protein>
<comment type="caution">
    <text evidence="13">The sequence shown here is derived from an EMBL/GenBank/DDBJ whole genome shotgun (WGS) entry which is preliminary data.</text>
</comment>
<feature type="modified residue" description="N6-(pyridoxal phosphate)lysine" evidence="11">
    <location>
        <position position="192"/>
    </location>
</feature>
<comment type="subunit">
    <text evidence="11">Homodimer.</text>
</comment>
<dbReference type="PANTHER" id="PTHR43247">
    <property type="entry name" value="PHOSPHOSERINE AMINOTRANSFERASE"/>
    <property type="match status" value="1"/>
</dbReference>
<dbReference type="InterPro" id="IPR020578">
    <property type="entry name" value="Aminotrans_V_PyrdxlP_BS"/>
</dbReference>
<reference evidence="13 14" key="1">
    <citation type="journal article" date="2015" name="Genome Announc.">
        <title>Expanding the biotechnology potential of lactobacilli through comparative genomics of 213 strains and associated genera.</title>
        <authorList>
            <person name="Sun Z."/>
            <person name="Harris H.M."/>
            <person name="McCann A."/>
            <person name="Guo C."/>
            <person name="Argimon S."/>
            <person name="Zhang W."/>
            <person name="Yang X."/>
            <person name="Jeffery I.B."/>
            <person name="Cooney J.C."/>
            <person name="Kagawa T.F."/>
            <person name="Liu W."/>
            <person name="Song Y."/>
            <person name="Salvetti E."/>
            <person name="Wrobel A."/>
            <person name="Rasinkangas P."/>
            <person name="Parkhill J."/>
            <person name="Rea M.C."/>
            <person name="O'Sullivan O."/>
            <person name="Ritari J."/>
            <person name="Douillard F.P."/>
            <person name="Paul Ross R."/>
            <person name="Yang R."/>
            <person name="Briner A.E."/>
            <person name="Felis G.E."/>
            <person name="de Vos W.M."/>
            <person name="Barrangou R."/>
            <person name="Klaenhammer T.R."/>
            <person name="Caufield P.W."/>
            <person name="Cui Y."/>
            <person name="Zhang H."/>
            <person name="O'Toole P.W."/>
        </authorList>
    </citation>
    <scope>NUCLEOTIDE SEQUENCE [LARGE SCALE GENOMIC DNA]</scope>
    <source>
        <strain evidence="13 14">DSM 15707</strain>
    </source>
</reference>
<evidence type="ECO:0000259" key="12">
    <source>
        <dbReference type="Pfam" id="PF00266"/>
    </source>
</evidence>
<dbReference type="GO" id="GO:0030170">
    <property type="term" value="F:pyridoxal phosphate binding"/>
    <property type="evidence" value="ECO:0007669"/>
    <property type="project" value="UniProtKB-UniRule"/>
</dbReference>
<dbReference type="PROSITE" id="PS00595">
    <property type="entry name" value="AA_TRANSFER_CLASS_5"/>
    <property type="match status" value="1"/>
</dbReference>
<feature type="binding site" evidence="11">
    <location>
        <position position="41"/>
    </location>
    <ligand>
        <name>L-glutamate</name>
        <dbReference type="ChEBI" id="CHEBI:29985"/>
    </ligand>
</feature>
<dbReference type="InterPro" id="IPR000192">
    <property type="entry name" value="Aminotrans_V_dom"/>
</dbReference>
<dbReference type="EC" id="2.6.1.52" evidence="11"/>
<comment type="catalytic activity">
    <reaction evidence="9 11">
        <text>4-(phosphooxy)-L-threonine + 2-oxoglutarate = (R)-3-hydroxy-2-oxo-4-phosphooxybutanoate + L-glutamate</text>
        <dbReference type="Rhea" id="RHEA:16573"/>
        <dbReference type="ChEBI" id="CHEBI:16810"/>
        <dbReference type="ChEBI" id="CHEBI:29985"/>
        <dbReference type="ChEBI" id="CHEBI:58452"/>
        <dbReference type="ChEBI" id="CHEBI:58538"/>
        <dbReference type="EC" id="2.6.1.52"/>
    </reaction>
</comment>
<feature type="domain" description="Aminotransferase class V" evidence="12">
    <location>
        <begin position="3"/>
        <end position="342"/>
    </location>
</feature>
<evidence type="ECO:0000256" key="11">
    <source>
        <dbReference type="HAMAP-Rule" id="MF_00160"/>
    </source>
</evidence>
<dbReference type="STRING" id="1423778.FC70_GL000947"/>
<accession>A0A0R1REP2</accession>
<evidence type="ECO:0000313" key="13">
    <source>
        <dbReference type="EMBL" id="KRL55351.1"/>
    </source>
</evidence>
<feature type="binding site" evidence="11">
    <location>
        <position position="168"/>
    </location>
    <ligand>
        <name>pyridoxal 5'-phosphate</name>
        <dbReference type="ChEBI" id="CHEBI:597326"/>
    </ligand>
</feature>
<dbReference type="InterPro" id="IPR015421">
    <property type="entry name" value="PyrdxlP-dep_Trfase_major"/>
</dbReference>
<dbReference type="OrthoDB" id="9809412at2"/>
<keyword evidence="14" id="KW-1185">Reference proteome</keyword>